<feature type="region of interest" description="Disordered" evidence="1">
    <location>
        <begin position="2350"/>
        <end position="2378"/>
    </location>
</feature>
<feature type="compositionally biased region" description="Low complexity" evidence="1">
    <location>
        <begin position="20"/>
        <end position="37"/>
    </location>
</feature>
<dbReference type="RefSeq" id="XP_003885362.1">
    <property type="nucleotide sequence ID" value="XM_003885313.1"/>
</dbReference>
<feature type="compositionally biased region" description="Low complexity" evidence="1">
    <location>
        <begin position="2412"/>
        <end position="2422"/>
    </location>
</feature>
<name>F0VNN8_NEOCL</name>
<feature type="compositionally biased region" description="Polar residues" evidence="1">
    <location>
        <begin position="54"/>
        <end position="68"/>
    </location>
</feature>
<organism evidence="3 4">
    <name type="scientific">Neospora caninum (strain Liverpool)</name>
    <dbReference type="NCBI Taxonomy" id="572307"/>
    <lineage>
        <taxon>Eukaryota</taxon>
        <taxon>Sar</taxon>
        <taxon>Alveolata</taxon>
        <taxon>Apicomplexa</taxon>
        <taxon>Conoidasida</taxon>
        <taxon>Coccidia</taxon>
        <taxon>Eucoccidiorida</taxon>
        <taxon>Eimeriorina</taxon>
        <taxon>Sarcocystidae</taxon>
        <taxon>Neospora</taxon>
    </lineage>
</organism>
<feature type="compositionally biased region" description="Basic and acidic residues" evidence="1">
    <location>
        <begin position="1801"/>
        <end position="1813"/>
    </location>
</feature>
<feature type="region of interest" description="Disordered" evidence="1">
    <location>
        <begin position="943"/>
        <end position="977"/>
    </location>
</feature>
<feature type="compositionally biased region" description="Basic and acidic residues" evidence="1">
    <location>
        <begin position="1286"/>
        <end position="1295"/>
    </location>
</feature>
<proteinExistence type="predicted"/>
<feature type="region of interest" description="Disordered" evidence="1">
    <location>
        <begin position="1576"/>
        <end position="1685"/>
    </location>
</feature>
<feature type="domain" description="RPAP1 C-terminal" evidence="2">
    <location>
        <begin position="631"/>
        <end position="689"/>
    </location>
</feature>
<dbReference type="GeneID" id="13440747"/>
<reference evidence="4" key="1">
    <citation type="journal article" date="2012" name="PLoS Pathog.">
        <title>Comparative genomics of the apicomplexan parasites Toxoplasma gondii and Neospora caninum: Coccidia differing in host range and transmission strategy.</title>
        <authorList>
            <person name="Reid A.J."/>
            <person name="Vermont S.J."/>
            <person name="Cotton J.A."/>
            <person name="Harris D."/>
            <person name="Hill-Cawthorne G.A."/>
            <person name="Konen-Waisman S."/>
            <person name="Latham S.M."/>
            <person name="Mourier T."/>
            <person name="Norton R."/>
            <person name="Quail M.A."/>
            <person name="Sanders M."/>
            <person name="Shanmugam D."/>
            <person name="Sohal A."/>
            <person name="Wasmuth J.D."/>
            <person name="Brunk B."/>
            <person name="Grigg M.E."/>
            <person name="Howard J.C."/>
            <person name="Parkinson J."/>
            <person name="Roos D.S."/>
            <person name="Trees A.J."/>
            <person name="Berriman M."/>
            <person name="Pain A."/>
            <person name="Wastling J.M."/>
        </authorList>
    </citation>
    <scope>NUCLEOTIDE SEQUENCE [LARGE SCALE GENOMIC DNA]</scope>
    <source>
        <strain evidence="4">Liverpool</strain>
    </source>
</reference>
<feature type="region of interest" description="Disordered" evidence="1">
    <location>
        <begin position="887"/>
        <end position="912"/>
    </location>
</feature>
<feature type="compositionally biased region" description="Basic and acidic residues" evidence="1">
    <location>
        <begin position="1590"/>
        <end position="1605"/>
    </location>
</feature>
<feature type="compositionally biased region" description="Low complexity" evidence="1">
    <location>
        <begin position="1647"/>
        <end position="1657"/>
    </location>
</feature>
<feature type="region of interest" description="Disordered" evidence="1">
    <location>
        <begin position="1043"/>
        <end position="1075"/>
    </location>
</feature>
<dbReference type="InterPro" id="IPR039913">
    <property type="entry name" value="RPAP1/Rba50"/>
</dbReference>
<feature type="region of interest" description="Disordered" evidence="1">
    <location>
        <begin position="176"/>
        <end position="225"/>
    </location>
</feature>
<accession>F0VNN8</accession>
<feature type="compositionally biased region" description="Basic and acidic residues" evidence="1">
    <location>
        <begin position="1666"/>
        <end position="1681"/>
    </location>
</feature>
<feature type="region of interest" description="Disordered" evidence="1">
    <location>
        <begin position="1870"/>
        <end position="1903"/>
    </location>
</feature>
<sequence length="3081" mass="329095">MADPSNCRKDLSSECRSGYSSDNCGPDSASSSSSRVSPGGGVPARRQPSVFKLSASTTPLDLSASSFRPSGRTRASRIEDDFSLEAGNAVTPSRSPTPRSFFASAKSTRFALNPYEAEEQANAERHGSPFASDGFPGVGGVFEKSKADAEIAQLAIRETEEDGSLSAFVLGSVVERNASSESSTGPSVISTASASDSLSASLSRPESAPAAGGGQGPRATSSTVPSYAAVEAPYGFPVPVHRSLLSRRDESEAGEAVPRLEGVCRPAGEAGGGRAPRGQEDAGAPGGWRLSKKAFEEIEDHNLEILRRMQPHEIREAQEEILQRFGTKRFAVLQRRALRRAQAVQRGGGGDAGAGDSTRGVGDRGTAQGKDGEGRSLQAPGASTGCPDGEGIIRMSTKDRHGGATPSMSPSAACSSVSPSCIRSSASSALPASSSSASFALPGGGKCILEWSVDPRVLSEKAGVKQRIQNPASASAFVRDEEKQAGGKCGTTKSTQSAQRISPETAVSGASPGVQEDAKPRGAKSYVRFDIQEAAKLQWANPLGDEDAHGGPVEEAGEEEWGEAEVKAIATGSARPRKTPERRIRIERLRFDFDGKLRSQVFAFQALWQAAYLLQQIDKAAFSSEALSVRSLRDLVPADPLEYHRGLHHHGDEAALPGYTLGELFQLAQSASRPQAALAVRTLGAVLRQSRTLVCLRRWRGASPTAIRGGTGTARGDPACECESEFTSVLASVYLGGATEKGKASGETFPLLPRLALSDSAFVSAFGVGFPRWRRFVFRDLFLCWRLASLLQQQTPAMHRAALVALDAAVSVPTRDETVVLADVWRRGDGAEESGERGGGAGRGHGEDGEDGETGDGEGEFRWRGVVWGGSRSFPFFLETCRKSAQRAARTRGNDEAAPEHPIPSRVSADATEANTADFLNRGEGQMSASGPWLHSGRRAIAGEAGEGGTGKKREAQDTASAASSPGRREGTSDPQKQAVADRVCLYGLGGFDLVEEGDIGFPLLTFAGPGGGEEEKTGCGGACTFWQALCLRVRAHQRRMSCHETEEPQDPRPRRVQFSAPDGDSAEENPTSEDEEDVSIAELFFRHPISSLLTYSPLLDRLSLFFSTYEGDEEIERSCLRLLLACSLLGPSAAEQIVRHPALLQRLQHLAQSLIVGSSARGLRIQRQGAARASTSKGCDASAANRPQHLTPGEVYGHMLSTKKAEATALVERCGTPLSVAERRVLLDLLRLLRCVARWGNVQLPASDGDVDAGEALWGEASSTVWALINQSIMEGASVVPRLDGKRERTHNEQGEQLAEPELTRLHDDAAQGTRLTDGPSSEARPTHLASVDRSGSLSAVRTPVAEAWGGSETFRTEVQQLLAAAEALRVMRVAVSRSGKPDEFAVFFPVLSTYAHQFATVLQQVYGEALLLRLLLETTASSLPPQEQGPGTTCELLPPTAASPLACSLPPSLPPGLGGSARKLSQQVASLDLQAETIWTFHGSVAREVFLWAALSLEKRRRDRRDERERLPLSGMEGASLLGPVPVLLRLFWQLKPHASSLPSRAAFRVVQTALQLASAGASQVLRSLLPAPRSKTSLSGRCAAPARAEKTRTKAKTNKRDGPAGLPASVSAGATYGNVGSLSPMNSSTKKGEDGEPSLSDNGSKASFSSASASEKQALAGDGKQDAKSCREESEGKSRNQTARVAWTRDEELLFFRWLRSSRPILDALLCETREESSSLGSIFSPKREREDTWNSQSTAFPSPGVPCIQVMKQMAVKLNWNGDRAGLAASFTAYAVETGWASGIRCCCQRHGADVRSAGKETGTKHTETLGDENETADSAVARRRASQCWRGGIPATSENFASLPLERESSFVAGHRCNAAGSLTREQGFGEEQAESGATEETVSLSSSPFSCDKTASCSRPSCKPTAFRGECSDHACLFDHGRKNLEANRRNALPHDIERILTEARFLVTVSEFLSMAIYLVRRASTLAAAPRAASQGPDGATERVFEDVFPPRLLRALGISATSLCRSLNAFLLALFQHLRWPEPLVGRRRRLDACGSILAFRGKKAEKSESRGIASASGSASASSGVSPSSAPPLRSHEASACSGPLLLFDILARLMLALLGLRRLCTVTASALAKEEEGQEDASEAGYGATLWTAREEQECLLAAFSAATTSHTFLKCTVSLYSNTVFATGTSERLQTCMPSELYLPRSVGRKTPNSAGQSEGEEGGNGKAERGQLLWKGDQDEWRQKWIAAAAEWFVLCFPPSGGTSPHGVARQRFPGPVSCKKENSRHNGVSFATVYRALSAVITEVDARQEDEAAEAECEGGAVARRQESLCPAPLCLLQSLDDLCSSCSSVSANVGEDEAAYEHTEERSVDATQREGSSEDKASRETLHGELPCVPLFVSPLDALVGGSLWGSLGLHTSSSSCSGVPGSGMPDTKSVGQDGKDAADRGYDRAFPLVFLLRAAPHLVEDLGHYFPPCLLLSGLLLFYTEPSIANGVAGLCRVRASSRCCHSVDPNPQGERPQQQLEDLWWLLDAWVLQPLGKASMYGHLLEADPLSHAVVPGTDQGKGTEAAESKAQKESSVDGTTCDPSASPQTLDRPGMRGEGQSSLSFSDAFMTIWKAVSARSLEEAEACIDNAVVLALRTKKCGETSGLERDFERCGEEHDGEEGRYSGVDLLCPQSKRRSSAAPNASDKMSAASRASPPTAFPLCCAKAHDVLLTRAARLVLRAQTSEETSDPVLFLLLWLLAFSPAFPVECRRLTLSEGGILTLADRTFFLSLGGAADTVGDGTEEDGEDACGAGRRPYEGEKAGNQMEAQADEGGNPKLREASSAEPNAGDVRKTLRGSHPSWGVITPHGSGLWGLREASWWLMRPGGFPPEARDELLTCYRSFLRARLSHGFLFFPESAALLCSNTSGVNPNKSTGRDGGYPLQGLLTVQALAALVRVELGTFPADSPFVAPDASEKEEELSESSRRELGLAAYRKTRDNVLCVVRRLVSVLGANSTPGGPEFTELRNIDSLVRQLSEAVQGLFDLEHIARKCGIPGVRCRMRTQKGFVLPARGWYTILGVATADALTLGRQRWYCICRVSP</sequence>
<feature type="compositionally biased region" description="Low complexity" evidence="1">
    <location>
        <begin position="404"/>
        <end position="418"/>
    </location>
</feature>
<feature type="compositionally biased region" description="Polar residues" evidence="1">
    <location>
        <begin position="2573"/>
        <end position="2586"/>
    </location>
</feature>
<feature type="region of interest" description="Disordered" evidence="1">
    <location>
        <begin position="1286"/>
        <end position="1337"/>
    </location>
</feature>
<feature type="region of interest" description="Disordered" evidence="1">
    <location>
        <begin position="1"/>
        <end position="101"/>
    </location>
</feature>
<dbReference type="EMBL" id="FR823392">
    <property type="protein sequence ID" value="CBZ55334.1"/>
    <property type="molecule type" value="Genomic_DNA"/>
</dbReference>
<feature type="region of interest" description="Disordered" evidence="1">
    <location>
        <begin position="342"/>
        <end position="418"/>
    </location>
</feature>
<feature type="region of interest" description="Disordered" evidence="1">
    <location>
        <begin position="830"/>
        <end position="861"/>
    </location>
</feature>
<dbReference type="eggNOG" id="KOG1894">
    <property type="taxonomic scope" value="Eukaryota"/>
</dbReference>
<protein>
    <recommendedName>
        <fullName evidence="2">RPAP1 C-terminal domain-containing protein</fullName>
    </recommendedName>
</protein>
<dbReference type="OMA" id="HEASACS"/>
<dbReference type="Pfam" id="PF08620">
    <property type="entry name" value="RPAP1_C"/>
    <property type="match status" value="1"/>
</dbReference>
<feature type="region of interest" description="Disordered" evidence="1">
    <location>
        <begin position="2195"/>
        <end position="2222"/>
    </location>
</feature>
<feature type="compositionally biased region" description="Basic and acidic residues" evidence="1">
    <location>
        <begin position="2353"/>
        <end position="2378"/>
    </location>
</feature>
<feature type="region of interest" description="Disordered" evidence="1">
    <location>
        <begin position="249"/>
        <end position="287"/>
    </location>
</feature>
<feature type="compositionally biased region" description="Polar residues" evidence="1">
    <location>
        <begin position="491"/>
        <end position="502"/>
    </location>
</feature>
<feature type="region of interest" description="Disordered" evidence="1">
    <location>
        <begin position="2777"/>
        <end position="2841"/>
    </location>
</feature>
<feature type="region of interest" description="Disordered" evidence="1">
    <location>
        <begin position="1801"/>
        <end position="1823"/>
    </location>
</feature>
<evidence type="ECO:0000256" key="1">
    <source>
        <dbReference type="SAM" id="MobiDB-lite"/>
    </source>
</evidence>
<feature type="region of interest" description="Disordered" evidence="1">
    <location>
        <begin position="541"/>
        <end position="562"/>
    </location>
</feature>
<feature type="compositionally biased region" description="Basic and acidic residues" evidence="1">
    <location>
        <begin position="2561"/>
        <end position="2572"/>
    </location>
</feature>
<feature type="compositionally biased region" description="Low complexity" evidence="1">
    <location>
        <begin position="2059"/>
        <end position="2081"/>
    </location>
</feature>
<evidence type="ECO:0000259" key="2">
    <source>
        <dbReference type="Pfam" id="PF08620"/>
    </source>
</evidence>
<feature type="compositionally biased region" description="Basic and acidic residues" evidence="1">
    <location>
        <begin position="1043"/>
        <end position="1054"/>
    </location>
</feature>
<evidence type="ECO:0000313" key="3">
    <source>
        <dbReference type="EMBL" id="CBZ55334.1"/>
    </source>
</evidence>
<dbReference type="InterPro" id="IPR013929">
    <property type="entry name" value="RPAP1_C"/>
</dbReference>
<dbReference type="InParanoid" id="F0VNN8"/>
<feature type="region of interest" description="Disordered" evidence="1">
    <location>
        <begin position="2058"/>
        <end position="2082"/>
    </location>
</feature>
<feature type="region of interest" description="Disordered" evidence="1">
    <location>
        <begin position="2412"/>
        <end position="2435"/>
    </location>
</feature>
<dbReference type="GO" id="GO:0006366">
    <property type="term" value="P:transcription by RNA polymerase II"/>
    <property type="evidence" value="ECO:0007669"/>
    <property type="project" value="InterPro"/>
</dbReference>
<feature type="compositionally biased region" description="Basic and acidic residues" evidence="1">
    <location>
        <begin position="1"/>
        <end position="13"/>
    </location>
</feature>
<dbReference type="OrthoDB" id="331680at2759"/>
<dbReference type="Proteomes" id="UP000007494">
    <property type="component" value="Chromosome XI"/>
</dbReference>
<feature type="compositionally biased region" description="Polar residues" evidence="1">
    <location>
        <begin position="1621"/>
        <end position="1632"/>
    </location>
</feature>
<dbReference type="PANTHER" id="PTHR21483:SF18">
    <property type="entry name" value="RNA POLYMERASE II-ASSOCIATED PROTEIN 1"/>
    <property type="match status" value="1"/>
</dbReference>
<feature type="compositionally biased region" description="Low complexity" evidence="1">
    <location>
        <begin position="186"/>
        <end position="210"/>
    </location>
</feature>
<evidence type="ECO:0000313" key="4">
    <source>
        <dbReference type="Proteomes" id="UP000007494"/>
    </source>
</evidence>
<gene>
    <name evidence="3" type="ORF">NCLIV_057570</name>
</gene>
<keyword evidence="4" id="KW-1185">Reference proteome</keyword>
<feature type="region of interest" description="Disordered" evidence="1">
    <location>
        <begin position="471"/>
        <end position="522"/>
    </location>
</feature>
<feature type="compositionally biased region" description="Acidic residues" evidence="1">
    <location>
        <begin position="848"/>
        <end position="858"/>
    </location>
</feature>
<dbReference type="PANTHER" id="PTHR21483">
    <property type="entry name" value="RNA POLYMERASE II-ASSOCIATED PROTEIN 1"/>
    <property type="match status" value="1"/>
</dbReference>
<feature type="region of interest" description="Disordered" evidence="1">
    <location>
        <begin position="2551"/>
        <end position="2599"/>
    </location>
</feature>
<feature type="compositionally biased region" description="Polar residues" evidence="1">
    <location>
        <begin position="1884"/>
        <end position="1903"/>
    </location>
</feature>
<feature type="region of interest" description="Disordered" evidence="1">
    <location>
        <begin position="2674"/>
        <end position="2693"/>
    </location>
</feature>
<dbReference type="VEuPathDB" id="ToxoDB:NCLIV_057570"/>
<feature type="compositionally biased region" description="Acidic residues" evidence="1">
    <location>
        <begin position="1065"/>
        <end position="1075"/>
    </location>
</feature>